<accession>A0ABX0DUJ3</accession>
<dbReference type="InterPro" id="IPR000014">
    <property type="entry name" value="PAS"/>
</dbReference>
<dbReference type="InterPro" id="IPR029016">
    <property type="entry name" value="GAF-like_dom_sf"/>
</dbReference>
<evidence type="ECO:0000313" key="4">
    <source>
        <dbReference type="EMBL" id="NGO44139.1"/>
    </source>
</evidence>
<evidence type="ECO:0000259" key="2">
    <source>
        <dbReference type="PROSITE" id="PS50112"/>
    </source>
</evidence>
<name>A0ABX0DUJ3_9ACTN</name>
<keyword evidence="5" id="KW-1185">Reference proteome</keyword>
<protein>
    <submittedName>
        <fullName evidence="4">SpoIIE family protein phosphatase</fullName>
    </submittedName>
</protein>
<dbReference type="Pfam" id="PF01590">
    <property type="entry name" value="GAF"/>
    <property type="match status" value="1"/>
</dbReference>
<dbReference type="CDD" id="cd00130">
    <property type="entry name" value="PAS"/>
    <property type="match status" value="1"/>
</dbReference>
<dbReference type="Gene3D" id="3.30.565.10">
    <property type="entry name" value="Histidine kinase-like ATPase, C-terminal domain"/>
    <property type="match status" value="1"/>
</dbReference>
<dbReference type="EMBL" id="JAAKZX010000054">
    <property type="protein sequence ID" value="NGO44139.1"/>
    <property type="molecule type" value="Genomic_DNA"/>
</dbReference>
<dbReference type="PANTHER" id="PTHR43156:SF2">
    <property type="entry name" value="STAGE II SPORULATION PROTEIN E"/>
    <property type="match status" value="1"/>
</dbReference>
<dbReference type="SUPFAM" id="SSF55781">
    <property type="entry name" value="GAF domain-like"/>
    <property type="match status" value="1"/>
</dbReference>
<dbReference type="SMART" id="SM00091">
    <property type="entry name" value="PAS"/>
    <property type="match status" value="2"/>
</dbReference>
<dbReference type="SUPFAM" id="SSF81606">
    <property type="entry name" value="PP2C-like"/>
    <property type="match status" value="1"/>
</dbReference>
<dbReference type="NCBIfam" id="TIGR00229">
    <property type="entry name" value="sensory_box"/>
    <property type="match status" value="1"/>
</dbReference>
<dbReference type="PROSITE" id="PS50112">
    <property type="entry name" value="PAS"/>
    <property type="match status" value="1"/>
</dbReference>
<comment type="caution">
    <text evidence="4">The sequence shown here is derived from an EMBL/GenBank/DDBJ whole genome shotgun (WGS) entry which is preliminary data.</text>
</comment>
<evidence type="ECO:0000256" key="1">
    <source>
        <dbReference type="ARBA" id="ARBA00022801"/>
    </source>
</evidence>
<sequence>MSRHQDTAREGPKDPFDEAGSAQAVIDSTGAVVEWGEGAQRLLGHTAPDVVGRPAERLLAPGSKIVLPEAAADRWSGGLTLRHRDGHEVSVWLLAHRSRPESGDRVEWRVICPLGDRGPLPSDDPLSAALLAQSPCPMAIYDDRLRLHRINEAMERVIGLPEERIRGLRLTEIGGKRQSEELERHLRRAFRTGQQQDVDVYLRTGGEEHAHPWSAKFAPLTDADGVVRGVCLTAHDITEQDLARQRLQLVNEASIRIGTTLDVTRTAQELADVCVPGLADFVSVDLMDPPDDSGASPASTPDAPVVLRRAAHRSITPGCPEAVIEPGEADTYPASSPQADALLAGRTTVRSDPVAALQEWLAGDSMRTERVKEYGLHSAMSVPIRARGATLGVAVFVRYRSPEPFTTEDVLLAEEITARAAVCVDNARRFSRERETALVLQRSLLPQTLPRTAALQTASRYLPAARAGVGGDWFDVIPLSGLRVAMVVGDVVGHGIQASATMGRLRTAVRTLADVDLPPDELLTHLDDLVVRLSAEAGNGHATGEVGATCLYAVYDPVSRRCSFARAGHPPPVMAVPGGSPRQIDVPAGPPLGVGGLPFECMELELPEGTVLALCTDGLIENRVRDIDGSYELLCQVLARSAGSLDETCQDLVRTLLPPDGAADDVALLLARTQGLAASQVATWDVPPAAALVARARKYATEQLGVWGLDEAAFAAELVVSELVTNAIRHGSPPVRLRLIHDDATLICEVSDGSDTAPHLRRAKTFDEGGRGLLLVAQLTERWGSRHTDDGKTIWAELSVS</sequence>
<dbReference type="SUPFAM" id="SSF55785">
    <property type="entry name" value="PYP-like sensor domain (PAS domain)"/>
    <property type="match status" value="2"/>
</dbReference>
<reference evidence="4 5" key="1">
    <citation type="submission" date="2020-02" db="EMBL/GenBank/DDBJ databases">
        <title>Whole-genome analyses of novel actinobacteria.</title>
        <authorList>
            <person name="Sahin N."/>
            <person name="Tokatli A."/>
        </authorList>
    </citation>
    <scope>NUCLEOTIDE SEQUENCE [LARGE SCALE GENOMIC DNA]</scope>
    <source>
        <strain evidence="4 5">YC419</strain>
    </source>
</reference>
<dbReference type="InterPro" id="IPR013656">
    <property type="entry name" value="PAS_4"/>
</dbReference>
<dbReference type="InterPro" id="IPR036457">
    <property type="entry name" value="PPM-type-like_dom_sf"/>
</dbReference>
<feature type="domain" description="PAS" evidence="2">
    <location>
        <begin position="25"/>
        <end position="53"/>
    </location>
</feature>
<dbReference type="Gene3D" id="3.30.450.40">
    <property type="match status" value="1"/>
</dbReference>
<dbReference type="InterPro" id="IPR003594">
    <property type="entry name" value="HATPase_dom"/>
</dbReference>
<dbReference type="SMART" id="SM00331">
    <property type="entry name" value="PP2C_SIG"/>
    <property type="match status" value="1"/>
</dbReference>
<evidence type="ECO:0000259" key="3">
    <source>
        <dbReference type="PROSITE" id="PS50113"/>
    </source>
</evidence>
<dbReference type="InterPro" id="IPR003018">
    <property type="entry name" value="GAF"/>
</dbReference>
<feature type="domain" description="PAC" evidence="3">
    <location>
        <begin position="194"/>
        <end position="249"/>
    </location>
</feature>
<dbReference type="InterPro" id="IPR035965">
    <property type="entry name" value="PAS-like_dom_sf"/>
</dbReference>
<keyword evidence="1" id="KW-0378">Hydrolase</keyword>
<dbReference type="Gene3D" id="3.60.40.10">
    <property type="entry name" value="PPM-type phosphatase domain"/>
    <property type="match status" value="1"/>
</dbReference>
<dbReference type="PANTHER" id="PTHR43156">
    <property type="entry name" value="STAGE II SPORULATION PROTEIN E-RELATED"/>
    <property type="match status" value="1"/>
</dbReference>
<organism evidence="4 5">
    <name type="scientific">Streptomyces ureilyticus</name>
    <dbReference type="NCBI Taxonomy" id="1775131"/>
    <lineage>
        <taxon>Bacteria</taxon>
        <taxon>Bacillati</taxon>
        <taxon>Actinomycetota</taxon>
        <taxon>Actinomycetes</taxon>
        <taxon>Kitasatosporales</taxon>
        <taxon>Streptomycetaceae</taxon>
        <taxon>Streptomyces</taxon>
    </lineage>
</organism>
<dbReference type="RefSeq" id="WP_165340732.1">
    <property type="nucleotide sequence ID" value="NZ_JAAKZX010000054.1"/>
</dbReference>
<dbReference type="PROSITE" id="PS50113">
    <property type="entry name" value="PAC"/>
    <property type="match status" value="1"/>
</dbReference>
<dbReference type="SMART" id="SM00065">
    <property type="entry name" value="GAF"/>
    <property type="match status" value="1"/>
</dbReference>
<dbReference type="SUPFAM" id="SSF55874">
    <property type="entry name" value="ATPase domain of HSP90 chaperone/DNA topoisomerase II/histidine kinase"/>
    <property type="match status" value="1"/>
</dbReference>
<dbReference type="InterPro" id="IPR052016">
    <property type="entry name" value="Bact_Sigma-Reg"/>
</dbReference>
<dbReference type="InterPro" id="IPR001932">
    <property type="entry name" value="PPM-type_phosphatase-like_dom"/>
</dbReference>
<dbReference type="Pfam" id="PF08448">
    <property type="entry name" value="PAS_4"/>
    <property type="match status" value="1"/>
</dbReference>
<proteinExistence type="predicted"/>
<dbReference type="Pfam" id="PF13581">
    <property type="entry name" value="HATPase_c_2"/>
    <property type="match status" value="1"/>
</dbReference>
<dbReference type="CDD" id="cd16936">
    <property type="entry name" value="HATPase_RsbW-like"/>
    <property type="match status" value="1"/>
</dbReference>
<gene>
    <name evidence="4" type="ORF">G6048_18895</name>
</gene>
<dbReference type="Pfam" id="PF07228">
    <property type="entry name" value="SpoIIE"/>
    <property type="match status" value="1"/>
</dbReference>
<dbReference type="InterPro" id="IPR036890">
    <property type="entry name" value="HATPase_C_sf"/>
</dbReference>
<dbReference type="Gene3D" id="3.30.450.20">
    <property type="entry name" value="PAS domain"/>
    <property type="match status" value="2"/>
</dbReference>
<dbReference type="Proteomes" id="UP001518140">
    <property type="component" value="Unassembled WGS sequence"/>
</dbReference>
<dbReference type="InterPro" id="IPR000700">
    <property type="entry name" value="PAS-assoc_C"/>
</dbReference>
<evidence type="ECO:0000313" key="5">
    <source>
        <dbReference type="Proteomes" id="UP001518140"/>
    </source>
</evidence>